<feature type="chain" id="PRO_5040307338" description="Helicase C-terminal domain-containing protein" evidence="1">
    <location>
        <begin position="27"/>
        <end position="202"/>
    </location>
</feature>
<dbReference type="InterPro" id="IPR027417">
    <property type="entry name" value="P-loop_NTPase"/>
</dbReference>
<feature type="signal peptide" evidence="1">
    <location>
        <begin position="1"/>
        <end position="26"/>
    </location>
</feature>
<evidence type="ECO:0000313" key="4">
    <source>
        <dbReference type="Proteomes" id="UP000774326"/>
    </source>
</evidence>
<dbReference type="GO" id="GO:0005759">
    <property type="term" value="C:mitochondrial matrix"/>
    <property type="evidence" value="ECO:0007669"/>
    <property type="project" value="TreeGrafter"/>
</dbReference>
<dbReference type="SMART" id="SM00490">
    <property type="entry name" value="HELICc"/>
    <property type="match status" value="1"/>
</dbReference>
<dbReference type="OrthoDB" id="16911at2759"/>
<dbReference type="SUPFAM" id="SSF52540">
    <property type="entry name" value="P-loop containing nucleoside triphosphate hydrolases"/>
    <property type="match status" value="1"/>
</dbReference>
<dbReference type="Proteomes" id="UP000774326">
    <property type="component" value="Unassembled WGS sequence"/>
</dbReference>
<protein>
    <recommendedName>
        <fullName evidence="2">Helicase C-terminal domain-containing protein</fullName>
    </recommendedName>
</protein>
<evidence type="ECO:0000256" key="1">
    <source>
        <dbReference type="SAM" id="SignalP"/>
    </source>
</evidence>
<dbReference type="Pfam" id="PF00271">
    <property type="entry name" value="Helicase_C"/>
    <property type="match status" value="1"/>
</dbReference>
<dbReference type="GO" id="GO:0032042">
    <property type="term" value="P:mitochondrial DNA metabolic process"/>
    <property type="evidence" value="ECO:0007669"/>
    <property type="project" value="TreeGrafter"/>
</dbReference>
<keyword evidence="4" id="KW-1185">Reference proteome</keyword>
<accession>A0A9P8PXA4</accession>
<dbReference type="GO" id="GO:0000403">
    <property type="term" value="F:Y-form DNA binding"/>
    <property type="evidence" value="ECO:0007669"/>
    <property type="project" value="TreeGrafter"/>
</dbReference>
<dbReference type="GO" id="GO:0061749">
    <property type="term" value="F:forked DNA-dependent helicase activity"/>
    <property type="evidence" value="ECO:0007669"/>
    <property type="project" value="TreeGrafter"/>
</dbReference>
<proteinExistence type="predicted"/>
<comment type="caution">
    <text evidence="3">The sequence shown here is derived from an EMBL/GenBank/DDBJ whole genome shotgun (WGS) entry which is preliminary data.</text>
</comment>
<dbReference type="InterPro" id="IPR001650">
    <property type="entry name" value="Helicase_C-like"/>
</dbReference>
<reference evidence="3" key="1">
    <citation type="journal article" date="2021" name="Open Biol.">
        <title>Shared evolutionary footprints suggest mitochondrial oxidative damage underlies multiple complex I losses in fungi.</title>
        <authorList>
            <person name="Schikora-Tamarit M.A."/>
            <person name="Marcet-Houben M."/>
            <person name="Nosek J."/>
            <person name="Gabaldon T."/>
        </authorList>
    </citation>
    <scope>NUCLEOTIDE SEQUENCE</scope>
    <source>
        <strain evidence="3">CBS2887</strain>
    </source>
</reference>
<dbReference type="AlphaFoldDB" id="A0A9P8PXA4"/>
<sequence length="202" mass="22591">MQLTVSRHVMVLIYERLIALAGVVAGAVTSNTSPAEKNSLLTRFSNGEVSVLLNCGILAEGTDLLRTDSIFLCRPTRTKSLLAQMIGRGLRKHIDKDYCAVADFRGMDRVSWNQYPELGGLKDQYILIDSIKGSELNKKPGHNTKSRKLSSKFTLDQDKIASVYNDFSNQVQRLPDLKYISDGSHESKTLFEYATPIQDFTQ</sequence>
<evidence type="ECO:0000313" key="3">
    <source>
        <dbReference type="EMBL" id="KAH3679245.1"/>
    </source>
</evidence>
<dbReference type="EMBL" id="JAEUBG010004994">
    <property type="protein sequence ID" value="KAH3679245.1"/>
    <property type="molecule type" value="Genomic_DNA"/>
</dbReference>
<organism evidence="3 4">
    <name type="scientific">Wickerhamomyces pijperi</name>
    <name type="common">Yeast</name>
    <name type="synonym">Pichia pijperi</name>
    <dbReference type="NCBI Taxonomy" id="599730"/>
    <lineage>
        <taxon>Eukaryota</taxon>
        <taxon>Fungi</taxon>
        <taxon>Dikarya</taxon>
        <taxon>Ascomycota</taxon>
        <taxon>Saccharomycotina</taxon>
        <taxon>Saccharomycetes</taxon>
        <taxon>Phaffomycetales</taxon>
        <taxon>Wickerhamomycetaceae</taxon>
        <taxon>Wickerhamomyces</taxon>
    </lineage>
</organism>
<name>A0A9P8PXA4_WICPI</name>
<evidence type="ECO:0000259" key="2">
    <source>
        <dbReference type="SMART" id="SM00490"/>
    </source>
</evidence>
<keyword evidence="1" id="KW-0732">Signal</keyword>
<reference evidence="3" key="2">
    <citation type="submission" date="2021-01" db="EMBL/GenBank/DDBJ databases">
        <authorList>
            <person name="Schikora-Tamarit M.A."/>
        </authorList>
    </citation>
    <scope>NUCLEOTIDE SEQUENCE</scope>
    <source>
        <strain evidence="3">CBS2887</strain>
    </source>
</reference>
<dbReference type="GO" id="GO:0036121">
    <property type="term" value="F:double-stranded DNA helicase activity"/>
    <property type="evidence" value="ECO:0007669"/>
    <property type="project" value="TreeGrafter"/>
</dbReference>
<dbReference type="InterPro" id="IPR050742">
    <property type="entry name" value="Helicase_Restrict-Modif_Enz"/>
</dbReference>
<dbReference type="PANTHER" id="PTHR47396:SF1">
    <property type="entry name" value="ATP-DEPENDENT HELICASE IRC3-RELATED"/>
    <property type="match status" value="1"/>
</dbReference>
<dbReference type="GO" id="GO:0070125">
    <property type="term" value="P:mitochondrial translational elongation"/>
    <property type="evidence" value="ECO:0007669"/>
    <property type="project" value="TreeGrafter"/>
</dbReference>
<feature type="domain" description="Helicase C-terminal" evidence="2">
    <location>
        <begin position="11"/>
        <end position="93"/>
    </location>
</feature>
<dbReference type="PANTHER" id="PTHR47396">
    <property type="entry name" value="TYPE I RESTRICTION ENZYME ECOKI R PROTEIN"/>
    <property type="match status" value="1"/>
</dbReference>
<gene>
    <name evidence="3" type="ORF">WICPIJ_008663</name>
</gene>
<dbReference type="Gene3D" id="3.40.50.300">
    <property type="entry name" value="P-loop containing nucleotide triphosphate hydrolases"/>
    <property type="match status" value="1"/>
</dbReference>